<name>A0A0J9TGK2_PLAVI</name>
<gene>
    <name evidence="2" type="ORF">PVMG_02529</name>
</gene>
<reference evidence="2 3" key="1">
    <citation type="submission" date="2011-08" db="EMBL/GenBank/DDBJ databases">
        <title>The Genome Sequence of Plasmodium vivax Mauritania I.</title>
        <authorList>
            <consortium name="The Broad Institute Genome Sequencing Platform"/>
            <consortium name="The Broad Institute Genome Sequencing Center for Infectious Disease"/>
            <person name="Neafsey D."/>
            <person name="Carlton J."/>
            <person name="Barnwell J."/>
            <person name="Collins W."/>
            <person name="Escalante A."/>
            <person name="Mullikin J."/>
            <person name="Saul A."/>
            <person name="Guigo R."/>
            <person name="Camara F."/>
            <person name="Young S.K."/>
            <person name="Zeng Q."/>
            <person name="Gargeya S."/>
            <person name="Fitzgerald M."/>
            <person name="Haas B."/>
            <person name="Abouelleil A."/>
            <person name="Alvarado L."/>
            <person name="Arachchi H.M."/>
            <person name="Berlin A."/>
            <person name="Brown A."/>
            <person name="Chapman S.B."/>
            <person name="Chen Z."/>
            <person name="Dunbar C."/>
            <person name="Freedman E."/>
            <person name="Gearin G."/>
            <person name="Gellesch M."/>
            <person name="Goldberg J."/>
            <person name="Griggs A."/>
            <person name="Gujja S."/>
            <person name="Heiman D."/>
            <person name="Howarth C."/>
            <person name="Larson L."/>
            <person name="Lui A."/>
            <person name="MacDonald P.J.P."/>
            <person name="Montmayeur A."/>
            <person name="Murphy C."/>
            <person name="Neiman D."/>
            <person name="Pearson M."/>
            <person name="Priest M."/>
            <person name="Roberts A."/>
            <person name="Saif S."/>
            <person name="Shea T."/>
            <person name="Shenoy N."/>
            <person name="Sisk P."/>
            <person name="Stolte C."/>
            <person name="Sykes S."/>
            <person name="Wortman J."/>
            <person name="Nusbaum C."/>
            <person name="Birren B."/>
        </authorList>
    </citation>
    <scope>NUCLEOTIDE SEQUENCE [LARGE SCALE GENOMIC DNA]</scope>
    <source>
        <strain evidence="2 3">Mauritania I</strain>
    </source>
</reference>
<proteinExistence type="predicted"/>
<sequence>MPDISFSTVRRDVTTNVDLGCLNVSDDIERELRDKISLLDRSNGTDDFRQKCEEINNFLDEQKDVYKVCYQHSYKQRLWYIPKIIEELLSKSTKYPKCPQRWTSEPEKATKLTVKEEKSHDKNEKPETKTKAENVSELPQNSAIPRSADATPDLGTEQKADRPNASPAVEALPPNQSSSHDSQITEENAVKYAIIIYVNEDSLVLPNVPDNHALGDTKFCVGNFDKVEKDDTLCYGDGSVKYVTLEHEPDDENPDDYVTFKLLSKLSSHNPDNKSRPTNIPQPNNCIANSQLAASTPLPSVEPH</sequence>
<evidence type="ECO:0000313" key="2">
    <source>
        <dbReference type="EMBL" id="KMZ94304.1"/>
    </source>
</evidence>
<dbReference type="AlphaFoldDB" id="A0A0J9TGK2"/>
<organism evidence="2 3">
    <name type="scientific">Plasmodium vivax Mauritania I</name>
    <dbReference type="NCBI Taxonomy" id="1035515"/>
    <lineage>
        <taxon>Eukaryota</taxon>
        <taxon>Sar</taxon>
        <taxon>Alveolata</taxon>
        <taxon>Apicomplexa</taxon>
        <taxon>Aconoidasida</taxon>
        <taxon>Haemosporida</taxon>
        <taxon>Plasmodiidae</taxon>
        <taxon>Plasmodium</taxon>
        <taxon>Plasmodium (Plasmodium)</taxon>
    </lineage>
</organism>
<protein>
    <submittedName>
        <fullName evidence="2">Uncharacterized protein</fullName>
    </submittedName>
</protein>
<dbReference type="OrthoDB" id="10384185at2759"/>
<feature type="compositionally biased region" description="Basic and acidic residues" evidence="1">
    <location>
        <begin position="104"/>
        <end position="134"/>
    </location>
</feature>
<dbReference type="EMBL" id="KQ235026">
    <property type="protein sequence ID" value="KMZ94304.1"/>
    <property type="molecule type" value="Genomic_DNA"/>
</dbReference>
<evidence type="ECO:0000313" key="3">
    <source>
        <dbReference type="Proteomes" id="UP000053776"/>
    </source>
</evidence>
<dbReference type="Proteomes" id="UP000053776">
    <property type="component" value="Unassembled WGS sequence"/>
</dbReference>
<feature type="compositionally biased region" description="Polar residues" evidence="1">
    <location>
        <begin position="174"/>
        <end position="183"/>
    </location>
</feature>
<accession>A0A0J9TGK2</accession>
<evidence type="ECO:0000256" key="1">
    <source>
        <dbReference type="SAM" id="MobiDB-lite"/>
    </source>
</evidence>
<feature type="region of interest" description="Disordered" evidence="1">
    <location>
        <begin position="268"/>
        <end position="304"/>
    </location>
</feature>
<feature type="region of interest" description="Disordered" evidence="1">
    <location>
        <begin position="96"/>
        <end position="183"/>
    </location>
</feature>
<feature type="compositionally biased region" description="Polar residues" evidence="1">
    <location>
        <begin position="268"/>
        <end position="298"/>
    </location>
</feature>